<dbReference type="RefSeq" id="WP_007621721.1">
    <property type="nucleotide sequence ID" value="NZ_BANX01000020.1"/>
</dbReference>
<feature type="chain" id="PRO_5038937182" description="DUF732 domain-containing protein" evidence="1">
    <location>
        <begin position="31"/>
        <end position="150"/>
    </location>
</feature>
<keyword evidence="3" id="KW-1185">Reference proteome</keyword>
<keyword evidence="1" id="KW-0732">Signal</keyword>
<organism evidence="2 3">
    <name type="scientific">Gordonia soli NBRC 108243</name>
    <dbReference type="NCBI Taxonomy" id="1223545"/>
    <lineage>
        <taxon>Bacteria</taxon>
        <taxon>Bacillati</taxon>
        <taxon>Actinomycetota</taxon>
        <taxon>Actinomycetes</taxon>
        <taxon>Mycobacteriales</taxon>
        <taxon>Gordoniaceae</taxon>
        <taxon>Gordonia</taxon>
    </lineage>
</organism>
<dbReference type="Proteomes" id="UP000011666">
    <property type="component" value="Unassembled WGS sequence"/>
</dbReference>
<evidence type="ECO:0000313" key="2">
    <source>
        <dbReference type="EMBL" id="GAC69038.1"/>
    </source>
</evidence>
<feature type="signal peptide" evidence="1">
    <location>
        <begin position="1"/>
        <end position="30"/>
    </location>
</feature>
<reference evidence="2 3" key="1">
    <citation type="submission" date="2013-01" db="EMBL/GenBank/DDBJ databases">
        <title>Whole genome shotgun sequence of Gordonia soli NBRC 108243.</title>
        <authorList>
            <person name="Isaki-Nakamura S."/>
            <person name="Hosoyama A."/>
            <person name="Tsuchikane K."/>
            <person name="Ando Y."/>
            <person name="Baba S."/>
            <person name="Ohji S."/>
            <person name="Hamada M."/>
            <person name="Tamura T."/>
            <person name="Yamazoe A."/>
            <person name="Yamazaki S."/>
            <person name="Fujita N."/>
        </authorList>
    </citation>
    <scope>NUCLEOTIDE SEQUENCE [LARGE SCALE GENOMIC DNA]</scope>
    <source>
        <strain evidence="2 3">NBRC 108243</strain>
    </source>
</reference>
<evidence type="ECO:0008006" key="4">
    <source>
        <dbReference type="Google" id="ProtNLM"/>
    </source>
</evidence>
<accession>M0QKF1</accession>
<gene>
    <name evidence="2" type="ORF">GS4_20_01030</name>
</gene>
<dbReference type="AlphaFoldDB" id="M0QKF1"/>
<dbReference type="PROSITE" id="PS51257">
    <property type="entry name" value="PROKAR_LIPOPROTEIN"/>
    <property type="match status" value="1"/>
</dbReference>
<evidence type="ECO:0000256" key="1">
    <source>
        <dbReference type="SAM" id="SignalP"/>
    </source>
</evidence>
<name>M0QKF1_9ACTN</name>
<dbReference type="eggNOG" id="ENOG5034358">
    <property type="taxonomic scope" value="Bacteria"/>
</dbReference>
<sequence length="150" mass="15212">MRISTPTSISALTRRMGTAIVVTAAGSCVAAGVATAVPPQKAPQPAPAAVVEVPEAGAPVPVSGSEISFQATHAVTQRAASQRAAEGIASLPVPAQYRPANLALAKQFDLALQGALASPGGCLQVVVDPRSRSGNLFNYGFFPVEGRFCS</sequence>
<proteinExistence type="predicted"/>
<dbReference type="EMBL" id="BANX01000020">
    <property type="protein sequence ID" value="GAC69038.1"/>
    <property type="molecule type" value="Genomic_DNA"/>
</dbReference>
<dbReference type="STRING" id="1223545.GS4_20_01030"/>
<protein>
    <recommendedName>
        <fullName evidence="4">DUF732 domain-containing protein</fullName>
    </recommendedName>
</protein>
<comment type="caution">
    <text evidence="2">The sequence shown here is derived from an EMBL/GenBank/DDBJ whole genome shotgun (WGS) entry which is preliminary data.</text>
</comment>
<evidence type="ECO:0000313" key="3">
    <source>
        <dbReference type="Proteomes" id="UP000011666"/>
    </source>
</evidence>